<dbReference type="Proteomes" id="UP000326877">
    <property type="component" value="Unassembled WGS sequence"/>
</dbReference>
<evidence type="ECO:0000256" key="1">
    <source>
        <dbReference type="ARBA" id="ARBA00029464"/>
    </source>
</evidence>
<gene>
    <name evidence="2" type="ORF">BDV23DRAFT_181430</name>
</gene>
<protein>
    <submittedName>
        <fullName evidence="2">DltD N-terminal domain protein</fullName>
    </submittedName>
</protein>
<dbReference type="InterPro" id="IPR029058">
    <property type="entry name" value="AB_hydrolase_fold"/>
</dbReference>
<dbReference type="InterPro" id="IPR051411">
    <property type="entry name" value="Polyketide_trans_af380"/>
</dbReference>
<organism evidence="2">
    <name type="scientific">Petromyces alliaceus</name>
    <name type="common">Aspergillus alliaceus</name>
    <dbReference type="NCBI Taxonomy" id="209559"/>
    <lineage>
        <taxon>Eukaryota</taxon>
        <taxon>Fungi</taxon>
        <taxon>Dikarya</taxon>
        <taxon>Ascomycota</taxon>
        <taxon>Pezizomycotina</taxon>
        <taxon>Eurotiomycetes</taxon>
        <taxon>Eurotiomycetidae</taxon>
        <taxon>Eurotiales</taxon>
        <taxon>Aspergillaceae</taxon>
        <taxon>Aspergillus</taxon>
        <taxon>Aspergillus subgen. Circumdati</taxon>
    </lineage>
</organism>
<dbReference type="SUPFAM" id="SSF53474">
    <property type="entry name" value="alpha/beta-Hydrolases"/>
    <property type="match status" value="1"/>
</dbReference>
<dbReference type="PANTHER" id="PTHR47751:SF2">
    <property type="entry name" value="DLTD N-TERMINAL DOMAIN PROTEIN (AFU_ORTHOLOGUE AFUA_8G00380)-RELATED"/>
    <property type="match status" value="1"/>
</dbReference>
<dbReference type="AlphaFoldDB" id="A0A5N7CFE0"/>
<evidence type="ECO:0000313" key="2">
    <source>
        <dbReference type="EMBL" id="KAE8392498.1"/>
    </source>
</evidence>
<dbReference type="Gene3D" id="3.40.50.1820">
    <property type="entry name" value="alpha/beta hydrolase"/>
    <property type="match status" value="1"/>
</dbReference>
<accession>A0A5N7CFE0</accession>
<dbReference type="Gene3D" id="1.10.10.800">
    <property type="match status" value="1"/>
</dbReference>
<dbReference type="OrthoDB" id="2498029at2759"/>
<name>A0A5N7CFE0_PETAA</name>
<sequence>MPGRKLSPRQNVEFPTLDGLKIRGWLFPAQSYGPAVIITPGFNCVKEMFVSEVAESFQQSDVTALVYDPRTLGESDGLPRNNIDPLAQVADYSDALTFLKTQSIVDPTNISFWEMPFSALVALNAAALDKRARCCIAVCPLTSMQPEPDMLPKVLARCMQDRESQVVGNPPVTISVLTEQGRNPAGMGIGADKMEYDYMVNAKFRGAPNYENRTTLQSYYKMMAWQPFEIMKYLSKTRVLMIIPEKDTISHANKQQALFDGFPEPKTAHVVKGKGHLDVLSGADYEVLADMQANFIKGLQCK</sequence>
<dbReference type="PANTHER" id="PTHR47751">
    <property type="entry name" value="SUPERFAMILY HYDROLASE, PUTATIVE (AFU_ORTHOLOGUE AFUA_2G16580)-RELATED"/>
    <property type="match status" value="1"/>
</dbReference>
<comment type="similarity">
    <text evidence="1">Belongs to the polyketide transferase af380 family.</text>
</comment>
<reference evidence="2" key="1">
    <citation type="submission" date="2019-04" db="EMBL/GenBank/DDBJ databases">
        <title>Friends and foes A comparative genomics studyof 23 Aspergillus species from section Flavi.</title>
        <authorList>
            <consortium name="DOE Joint Genome Institute"/>
            <person name="Kjaerbolling I."/>
            <person name="Vesth T."/>
            <person name="Frisvad J.C."/>
            <person name="Nybo J.L."/>
            <person name="Theobald S."/>
            <person name="Kildgaard S."/>
            <person name="Isbrandt T."/>
            <person name="Kuo A."/>
            <person name="Sato A."/>
            <person name="Lyhne E.K."/>
            <person name="Kogle M.E."/>
            <person name="Wiebenga A."/>
            <person name="Kun R.S."/>
            <person name="Lubbers R.J."/>
            <person name="Makela M.R."/>
            <person name="Barry K."/>
            <person name="Chovatia M."/>
            <person name="Clum A."/>
            <person name="Daum C."/>
            <person name="Haridas S."/>
            <person name="He G."/>
            <person name="LaButti K."/>
            <person name="Lipzen A."/>
            <person name="Mondo S."/>
            <person name="Riley R."/>
            <person name="Salamov A."/>
            <person name="Simmons B.A."/>
            <person name="Magnuson J.K."/>
            <person name="Henrissat B."/>
            <person name="Mortensen U.H."/>
            <person name="Larsen T.O."/>
            <person name="Devries R.P."/>
            <person name="Grigoriev I.V."/>
            <person name="Machida M."/>
            <person name="Baker S.E."/>
            <person name="Andersen M.R."/>
        </authorList>
    </citation>
    <scope>NUCLEOTIDE SEQUENCE [LARGE SCALE GENOMIC DNA]</scope>
    <source>
        <strain evidence="2">IBT 14317</strain>
    </source>
</reference>
<dbReference type="EMBL" id="ML735236">
    <property type="protein sequence ID" value="KAE8392498.1"/>
    <property type="molecule type" value="Genomic_DNA"/>
</dbReference>
<proteinExistence type="inferred from homology"/>